<dbReference type="Gene3D" id="3.30.70.2970">
    <property type="entry name" value="Protein of unknown function (DUF541), domain 2"/>
    <property type="match status" value="1"/>
</dbReference>
<dbReference type="RefSeq" id="WP_323303962.1">
    <property type="nucleotide sequence ID" value="NZ_JAYGHX010000001.1"/>
</dbReference>
<keyword evidence="1" id="KW-0732">Signal</keyword>
<accession>A0ABU5RPZ7</accession>
<name>A0ABU5RPZ7_9CYAN</name>
<dbReference type="Proteomes" id="UP001304461">
    <property type="component" value="Unassembled WGS sequence"/>
</dbReference>
<evidence type="ECO:0000256" key="1">
    <source>
        <dbReference type="SAM" id="SignalP"/>
    </source>
</evidence>
<gene>
    <name evidence="2" type="ORF">VB738_01020</name>
</gene>
<protein>
    <submittedName>
        <fullName evidence="2">SIMPL domain-containing protein</fullName>
    </submittedName>
</protein>
<keyword evidence="3" id="KW-1185">Reference proteome</keyword>
<evidence type="ECO:0000313" key="2">
    <source>
        <dbReference type="EMBL" id="MEA5389830.1"/>
    </source>
</evidence>
<dbReference type="Pfam" id="PF04402">
    <property type="entry name" value="SIMPL"/>
    <property type="match status" value="1"/>
</dbReference>
<reference evidence="2 3" key="1">
    <citation type="submission" date="2023-12" db="EMBL/GenBank/DDBJ databases">
        <title>Baltic Sea Cyanobacteria.</title>
        <authorList>
            <person name="Delbaje E."/>
            <person name="Fewer D.P."/>
            <person name="Shishido T.K."/>
        </authorList>
    </citation>
    <scope>NUCLEOTIDE SEQUENCE [LARGE SCALE GENOMIC DNA]</scope>
    <source>
        <strain evidence="2 3">UHCC 0139</strain>
    </source>
</reference>
<proteinExistence type="predicted"/>
<feature type="signal peptide" evidence="1">
    <location>
        <begin position="1"/>
        <end position="27"/>
    </location>
</feature>
<comment type="caution">
    <text evidence="2">The sequence shown here is derived from an EMBL/GenBank/DDBJ whole genome shotgun (WGS) entry which is preliminary data.</text>
</comment>
<dbReference type="Gene3D" id="3.30.110.170">
    <property type="entry name" value="Protein of unknown function (DUF541), domain 1"/>
    <property type="match status" value="1"/>
</dbReference>
<dbReference type="InterPro" id="IPR007497">
    <property type="entry name" value="SIMPL/DUF541"/>
</dbReference>
<feature type="chain" id="PRO_5045608451" evidence="1">
    <location>
        <begin position="28"/>
        <end position="234"/>
    </location>
</feature>
<evidence type="ECO:0000313" key="3">
    <source>
        <dbReference type="Proteomes" id="UP001304461"/>
    </source>
</evidence>
<organism evidence="2 3">
    <name type="scientific">Cyanobium gracile UHCC 0139</name>
    <dbReference type="NCBI Taxonomy" id="3110308"/>
    <lineage>
        <taxon>Bacteria</taxon>
        <taxon>Bacillati</taxon>
        <taxon>Cyanobacteriota</taxon>
        <taxon>Cyanophyceae</taxon>
        <taxon>Synechococcales</taxon>
        <taxon>Prochlorococcaceae</taxon>
        <taxon>Cyanobium</taxon>
    </lineage>
</organism>
<sequence length="234" mass="25248">MRPIVLRPLAVLLGLAALGSGPVAAIAQVQLRCEGTLLEARGSAEQERPTRRLSFSLTLEAEAPTADGALQSLQERLAAVRQALQQLQVEELRVTSPSTWQRGADRRRPAAVTANLQVSGRLLPQRLQPLIREVGALPGVRLAPVGTEADRAQDAAVRRQLLRAAYQDALDQAREVAAAVGLSRLAPLEVQLEGNDFRPVMMRAAAAEAAPPFDPAELAQPRNRLGLMVRFCAR</sequence>
<dbReference type="EMBL" id="JAYGHX010000001">
    <property type="protein sequence ID" value="MEA5389830.1"/>
    <property type="molecule type" value="Genomic_DNA"/>
</dbReference>